<accession>A0A124GSA4</accession>
<evidence type="ECO:0000313" key="2">
    <source>
        <dbReference type="Proteomes" id="UP000055045"/>
    </source>
</evidence>
<proteinExistence type="predicted"/>
<sequence length="53" mass="5895">MAYHGSGSHSPSYDDAHHLQDVPPSQVCVRRGGELVARADCFFFFALSIARMR</sequence>
<comment type="caution">
    <text evidence="1">The sequence shown here is derived from an EMBL/GenBank/DDBJ whole genome shotgun (WGS) entry which is preliminary data.</text>
</comment>
<name>A0A124GSA4_PENFR</name>
<dbReference type="AlphaFoldDB" id="A0A124GSA4"/>
<dbReference type="EMBL" id="LLXE01000063">
    <property type="protein sequence ID" value="KUM63801.1"/>
    <property type="molecule type" value="Genomic_DNA"/>
</dbReference>
<organism evidence="1 2">
    <name type="scientific">Penicillium freii</name>
    <dbReference type="NCBI Taxonomy" id="48697"/>
    <lineage>
        <taxon>Eukaryota</taxon>
        <taxon>Fungi</taxon>
        <taxon>Dikarya</taxon>
        <taxon>Ascomycota</taxon>
        <taxon>Pezizomycotina</taxon>
        <taxon>Eurotiomycetes</taxon>
        <taxon>Eurotiomycetidae</taxon>
        <taxon>Eurotiales</taxon>
        <taxon>Aspergillaceae</taxon>
        <taxon>Penicillium</taxon>
    </lineage>
</organism>
<gene>
    <name evidence="1" type="ORF">ACN42_g3249</name>
</gene>
<keyword evidence="2" id="KW-1185">Reference proteome</keyword>
<evidence type="ECO:0000313" key="1">
    <source>
        <dbReference type="EMBL" id="KUM63801.1"/>
    </source>
</evidence>
<reference evidence="1 2" key="1">
    <citation type="submission" date="2015-10" db="EMBL/GenBank/DDBJ databases">
        <title>Genome sequencing of Penicillium freii.</title>
        <authorList>
            <person name="Nguyen H.D."/>
            <person name="Visagie C.M."/>
            <person name="Seifert K.A."/>
        </authorList>
    </citation>
    <scope>NUCLEOTIDE SEQUENCE [LARGE SCALE GENOMIC DNA]</scope>
    <source>
        <strain evidence="1 2">DAOM 242723</strain>
    </source>
</reference>
<dbReference type="Proteomes" id="UP000055045">
    <property type="component" value="Unassembled WGS sequence"/>
</dbReference>
<protein>
    <submittedName>
        <fullName evidence="1">Uncharacterized protein</fullName>
    </submittedName>
</protein>
<feature type="non-terminal residue" evidence="1">
    <location>
        <position position="53"/>
    </location>
</feature>